<keyword evidence="4" id="KW-1185">Reference proteome</keyword>
<dbReference type="Proteomes" id="UP000071118">
    <property type="component" value="Chromosome 13"/>
</dbReference>
<evidence type="ECO:0000313" key="5">
    <source>
        <dbReference type="Proteomes" id="UP000195489"/>
    </source>
</evidence>
<dbReference type="RefSeq" id="XP_016654720.1">
    <property type="nucleotide sequence ID" value="XM_016799431.1"/>
</dbReference>
<accession>A0A077TTP4</accession>
<reference evidence="3" key="2">
    <citation type="submission" date="2014-05" db="EMBL/GenBank/DDBJ databases">
        <authorList>
            <person name="Aslett M.A."/>
            <person name="De Silva N."/>
        </authorList>
    </citation>
    <scope>NUCLEOTIDE SEQUENCE</scope>
    <source>
        <strain evidence="3">AS</strain>
    </source>
</reference>
<protein>
    <submittedName>
        <fullName evidence="3">Uncharacterized protein</fullName>
    </submittedName>
</protein>
<evidence type="ECO:0000313" key="2">
    <source>
        <dbReference type="EMBL" id="SCM09227.1"/>
    </source>
</evidence>
<feature type="signal peptide" evidence="1">
    <location>
        <begin position="1"/>
        <end position="17"/>
    </location>
</feature>
<dbReference type="KEGG" id="pcb:PCHAS_1358200"/>
<evidence type="ECO:0000256" key="1">
    <source>
        <dbReference type="SAM" id="SignalP"/>
    </source>
</evidence>
<proteinExistence type="predicted"/>
<dbReference type="VEuPathDB" id="PlasmoDB:PCHAS_1358200"/>
<evidence type="ECO:0000313" key="3">
    <source>
        <dbReference type="EMBL" id="VTZ70534.1"/>
    </source>
</evidence>
<evidence type="ECO:0000313" key="4">
    <source>
        <dbReference type="Proteomes" id="UP000071118"/>
    </source>
</evidence>
<dbReference type="AlphaFoldDB" id="A0A077TTP4"/>
<feature type="chain" id="PRO_5014501756" evidence="1">
    <location>
        <begin position="18"/>
        <end position="58"/>
    </location>
</feature>
<reference evidence="3 4" key="1">
    <citation type="journal article" date="2014" name="BMC Biol.">
        <title>A comprehensive evaluation of rodent malaria parasite genomes and gene expression.</title>
        <authorList>
            <person name="Otto T.D."/>
            <person name="Bohme U."/>
            <person name="Jackson A.P."/>
            <person name="Hunt M."/>
            <person name="Franke-Fayard B."/>
            <person name="Hoeijmakers W.A."/>
            <person name="Religa A.A."/>
            <person name="Robertson L."/>
            <person name="Sanders M."/>
            <person name="Ogun S.A."/>
            <person name="Cunningham D."/>
            <person name="Erhart A."/>
            <person name="Billker O."/>
            <person name="Khan S.M."/>
            <person name="Stunnenberg H.G."/>
            <person name="Langhorne J."/>
            <person name="Holder A.A."/>
            <person name="Waters A.P."/>
            <person name="Newbold C.I."/>
            <person name="Pain A."/>
            <person name="Berriman M."/>
            <person name="Janse C.J."/>
        </authorList>
    </citation>
    <scope>NUCLEOTIDE SEQUENCE [LARGE SCALE GENOMIC DNA]</scope>
    <source>
        <strain evidence="3 4">AS</strain>
    </source>
</reference>
<name>A0A077TTP4_PLACU</name>
<reference evidence="3" key="3">
    <citation type="submission" date="2019-05" db="EMBL/GenBank/DDBJ databases">
        <authorList>
            <consortium name="Pathogen Informatics"/>
        </authorList>
    </citation>
    <scope>NUCLEOTIDE SEQUENCE</scope>
    <source>
        <strain evidence="3">AS</strain>
        <strain evidence="2 5">CB</strain>
    </source>
</reference>
<organism evidence="3 4">
    <name type="scientific">Plasmodium chabaudi chabaudi</name>
    <dbReference type="NCBI Taxonomy" id="31271"/>
    <lineage>
        <taxon>Eukaryota</taxon>
        <taxon>Sar</taxon>
        <taxon>Alveolata</taxon>
        <taxon>Apicomplexa</taxon>
        <taxon>Aconoidasida</taxon>
        <taxon>Haemosporida</taxon>
        <taxon>Plasmodiidae</taxon>
        <taxon>Plasmodium</taxon>
        <taxon>Plasmodium (Vinckeia)</taxon>
    </lineage>
</organism>
<dbReference type="EMBL" id="LT608165">
    <property type="protein sequence ID" value="SCM09227.1"/>
    <property type="molecule type" value="Genomic_DNA"/>
</dbReference>
<gene>
    <name evidence="3" type="ORF">PCHAS_1358200</name>
    <name evidence="2" type="ORF">PCHCB_000410400</name>
</gene>
<keyword evidence="1" id="KW-0732">Signal</keyword>
<dbReference type="GeneID" id="27795063"/>
<sequence length="58" mass="7274">MIIIIIVLLILLYHIWNKNKNYIINFYYINAFICFNKSKKLKDVKKEMWEHQKYYSDN</sequence>
<dbReference type="EMBL" id="LK022890">
    <property type="protein sequence ID" value="VTZ70534.1"/>
    <property type="molecule type" value="Genomic_DNA"/>
</dbReference>
<dbReference type="Proteomes" id="UP000195489">
    <property type="component" value="Chromosome 13"/>
</dbReference>